<dbReference type="GO" id="GO:0016740">
    <property type="term" value="F:transferase activity"/>
    <property type="evidence" value="ECO:0007669"/>
    <property type="project" value="UniProtKB-KW"/>
</dbReference>
<organism evidence="3">
    <name type="scientific">Bacteroides intestinalis</name>
    <dbReference type="NCBI Taxonomy" id="329854"/>
    <lineage>
        <taxon>Bacteria</taxon>
        <taxon>Pseudomonadati</taxon>
        <taxon>Bacteroidota</taxon>
        <taxon>Bacteroidia</taxon>
        <taxon>Bacteroidales</taxon>
        <taxon>Bacteroidaceae</taxon>
        <taxon>Bacteroides</taxon>
    </lineage>
</organism>
<dbReference type="InterPro" id="IPR006218">
    <property type="entry name" value="DAHP1/KDSA"/>
</dbReference>
<sequence>MENGNMKTIGLVAGPCSAESRTQMLETARGLKEMGVGILRAGLWKPRSRCGTFEGVGEEGLDWMREIQQELGLRVMTEVALPCHVEAVQKAGLDMIWIGARTTVNPFMMHELAESLRGCDMPVWVKNPVCPDVDLWIGAVERLQQAGLKDIRIIHRGFCTVDSSPYRNAPLWELAERFHAHFPELPFYCDPSHIGGKRELLAAICEKTISLHADGLFIESHCCPQKALSDAAQQLTPPALAELLATLKVSIE</sequence>
<name>A0A139LVB9_9BACE</name>
<protein>
    <submittedName>
        <fullName evidence="3">Putative 3-deoxy-7-phosphoheptulonate synthase</fullName>
    </submittedName>
</protein>
<keyword evidence="1" id="KW-0808">Transferase</keyword>
<dbReference type="InterPro" id="IPR013785">
    <property type="entry name" value="Aldolase_TIM"/>
</dbReference>
<dbReference type="InterPro" id="IPR052899">
    <property type="entry name" value="Class-I_DAHP_synthase"/>
</dbReference>
<feature type="domain" description="DAHP synthetase I/KDSA" evidence="2">
    <location>
        <begin position="3"/>
        <end position="246"/>
    </location>
</feature>
<dbReference type="Gene3D" id="3.20.20.70">
    <property type="entry name" value="Aldolase class I"/>
    <property type="match status" value="1"/>
</dbReference>
<evidence type="ECO:0000259" key="2">
    <source>
        <dbReference type="Pfam" id="PF00793"/>
    </source>
</evidence>
<evidence type="ECO:0000313" key="3">
    <source>
        <dbReference type="EMBL" id="KXT55353.1"/>
    </source>
</evidence>
<proteinExistence type="predicted"/>
<dbReference type="PANTHER" id="PTHR43018">
    <property type="entry name" value="PHOSPHO-2-DEHYDRO-3-DEOXYHEPTONATE ALDOLASE"/>
    <property type="match status" value="1"/>
</dbReference>
<dbReference type="AlphaFoldDB" id="A0A139LVB9"/>
<comment type="caution">
    <text evidence="3">The sequence shown here is derived from an EMBL/GenBank/DDBJ whole genome shotgun (WGS) entry which is preliminary data.</text>
</comment>
<dbReference type="EMBL" id="LTDF01000025">
    <property type="protein sequence ID" value="KXT55353.1"/>
    <property type="molecule type" value="Genomic_DNA"/>
</dbReference>
<dbReference type="Proteomes" id="UP000070319">
    <property type="component" value="Unassembled WGS sequence"/>
</dbReference>
<dbReference type="PATRIC" id="fig|329854.7.peg.250"/>
<reference evidence="3 4" key="1">
    <citation type="submission" date="2016-02" db="EMBL/GenBank/DDBJ databases">
        <authorList>
            <person name="Wen L."/>
            <person name="He K."/>
            <person name="Yang H."/>
        </authorList>
    </citation>
    <scope>NUCLEOTIDE SEQUENCE [LARGE SCALE GENOMIC DNA]</scope>
    <source>
        <strain evidence="3 4">KLE1704</strain>
    </source>
</reference>
<accession>A0A139LVB9</accession>
<evidence type="ECO:0000256" key="1">
    <source>
        <dbReference type="ARBA" id="ARBA00022679"/>
    </source>
</evidence>
<dbReference type="PANTHER" id="PTHR43018:SF1">
    <property type="entry name" value="PROTEIN AROA(G)"/>
    <property type="match status" value="1"/>
</dbReference>
<dbReference type="SUPFAM" id="SSF51569">
    <property type="entry name" value="Aldolase"/>
    <property type="match status" value="1"/>
</dbReference>
<dbReference type="Pfam" id="PF00793">
    <property type="entry name" value="DAHP_synth_1"/>
    <property type="match status" value="1"/>
</dbReference>
<evidence type="ECO:0000313" key="4">
    <source>
        <dbReference type="Proteomes" id="UP000070319"/>
    </source>
</evidence>
<gene>
    <name evidence="3" type="ORF">HMPREF2531_00240</name>
</gene>